<proteinExistence type="predicted"/>
<evidence type="ECO:0000313" key="2">
    <source>
        <dbReference type="EMBL" id="ABI81789.1"/>
    </source>
</evidence>
<accession>Q0C6Z8</accession>
<evidence type="ECO:0000256" key="1">
    <source>
        <dbReference type="SAM" id="MobiDB-lite"/>
    </source>
</evidence>
<dbReference type="KEGG" id="pca:Pcar_3169"/>
<dbReference type="EMBL" id="CP000142">
    <property type="protein sequence ID" value="ABI81789.1"/>
    <property type="molecule type" value="Genomic_DNA"/>
</dbReference>
<name>Q0C6Z8_SYNC1</name>
<dbReference type="HOGENOM" id="CLU_2438163_0_0_7"/>
<protein>
    <submittedName>
        <fullName evidence="2">Uncharacterized protein</fullName>
    </submittedName>
</protein>
<sequence length="90" mass="10154">MALRIICQIPDSLASPTEKRAAYRFGLFAQDYSRETSAQVFSDVISPMNELRLPDCRHRNNTLDTTGTPAPGDKTQLVFIRKGPCPYEYT</sequence>
<gene>
    <name evidence="2" type="ordered locus">Pcar_3169</name>
</gene>
<reference evidence="2 3" key="2">
    <citation type="journal article" date="2012" name="BMC Genomics">
        <title>The genome of Pelobacter carbinolicus reveals surprising metabolic capabilities and physiological features.</title>
        <authorList>
            <person name="Aklujkar M."/>
            <person name="Haveman S.A."/>
            <person name="Didonato R.Jr."/>
            <person name="Chertkov O."/>
            <person name="Han C.S."/>
            <person name="Land M.L."/>
            <person name="Brown P."/>
            <person name="Lovley D.R."/>
        </authorList>
    </citation>
    <scope>NUCLEOTIDE SEQUENCE [LARGE SCALE GENOMIC DNA]</scope>
    <source>
        <strain evidence="3">DSM 2380 / NBRC 103641 / GraBd1</strain>
    </source>
</reference>
<organism evidence="2 3">
    <name type="scientific">Syntrophotalea carbinolica (strain DSM 2380 / NBRC 103641 / GraBd1)</name>
    <name type="common">Pelobacter carbinolicus</name>
    <dbReference type="NCBI Taxonomy" id="338963"/>
    <lineage>
        <taxon>Bacteria</taxon>
        <taxon>Pseudomonadati</taxon>
        <taxon>Thermodesulfobacteriota</taxon>
        <taxon>Desulfuromonadia</taxon>
        <taxon>Desulfuromonadales</taxon>
        <taxon>Syntrophotaleaceae</taxon>
        <taxon>Syntrophotalea</taxon>
    </lineage>
</organism>
<dbReference type="AlphaFoldDB" id="Q0C6Z8"/>
<feature type="region of interest" description="Disordered" evidence="1">
    <location>
        <begin position="56"/>
        <end position="75"/>
    </location>
</feature>
<dbReference type="Proteomes" id="UP000002534">
    <property type="component" value="Chromosome"/>
</dbReference>
<evidence type="ECO:0000313" key="3">
    <source>
        <dbReference type="Proteomes" id="UP000002534"/>
    </source>
</evidence>
<reference evidence="3" key="1">
    <citation type="submission" date="2005-10" db="EMBL/GenBank/DDBJ databases">
        <title>Complete sequence of Pelobacter carbinolicus DSM 2380.</title>
        <authorList>
            <person name="Copeland A."/>
            <person name="Lucas S."/>
            <person name="Lapidus A."/>
            <person name="Barry K."/>
            <person name="Detter J.C."/>
            <person name="Glavina T."/>
            <person name="Hammon N."/>
            <person name="Israni S."/>
            <person name="Pitluck S."/>
            <person name="Chertkov O."/>
            <person name="Schmutz J."/>
            <person name="Larimer F."/>
            <person name="Land M."/>
            <person name="Kyrpides N."/>
            <person name="Ivanova N."/>
            <person name="Richardson P."/>
        </authorList>
    </citation>
    <scope>NUCLEOTIDE SEQUENCE [LARGE SCALE GENOMIC DNA]</scope>
    <source>
        <strain evidence="3">DSM 2380 / NBRC 103641 / GraBd1</strain>
    </source>
</reference>
<keyword evidence="3" id="KW-1185">Reference proteome</keyword>